<dbReference type="Gene3D" id="3.40.50.1820">
    <property type="entry name" value="alpha/beta hydrolase"/>
    <property type="match status" value="1"/>
</dbReference>
<dbReference type="Proteomes" id="UP000316806">
    <property type="component" value="Chromosome"/>
</dbReference>
<dbReference type="PANTHER" id="PTHR11487:SF0">
    <property type="entry name" value="S-ACYL FATTY ACID SYNTHASE THIOESTERASE, MEDIUM CHAIN"/>
    <property type="match status" value="1"/>
</dbReference>
<dbReference type="InterPro" id="IPR020802">
    <property type="entry name" value="TesA-like"/>
</dbReference>
<dbReference type="RefSeq" id="WP_144001293.1">
    <property type="nucleotide sequence ID" value="NZ_CP040916.1"/>
</dbReference>
<keyword evidence="2" id="KW-0378">Hydrolase</keyword>
<dbReference type="GO" id="GO:0016787">
    <property type="term" value="F:hydrolase activity"/>
    <property type="evidence" value="ECO:0007669"/>
    <property type="project" value="UniProtKB-KW"/>
</dbReference>
<dbReference type="Pfam" id="PF00975">
    <property type="entry name" value="Thioesterase"/>
    <property type="match status" value="1"/>
</dbReference>
<dbReference type="PANTHER" id="PTHR11487">
    <property type="entry name" value="THIOESTERASE"/>
    <property type="match status" value="1"/>
</dbReference>
<evidence type="ECO:0000313" key="5">
    <source>
        <dbReference type="Proteomes" id="UP000316806"/>
    </source>
</evidence>
<dbReference type="InterPro" id="IPR001031">
    <property type="entry name" value="Thioesterase"/>
</dbReference>
<dbReference type="SMART" id="SM00824">
    <property type="entry name" value="PKS_TE"/>
    <property type="match status" value="1"/>
</dbReference>
<evidence type="ECO:0000256" key="2">
    <source>
        <dbReference type="ARBA" id="ARBA00022801"/>
    </source>
</evidence>
<evidence type="ECO:0000313" key="4">
    <source>
        <dbReference type="EMBL" id="QDQ09717.1"/>
    </source>
</evidence>
<name>A0A516R236_STRST</name>
<gene>
    <name evidence="4" type="ORF">FH965_03365</name>
</gene>
<dbReference type="EMBL" id="CP040916">
    <property type="protein sequence ID" value="QDQ09717.1"/>
    <property type="molecule type" value="Genomic_DNA"/>
</dbReference>
<dbReference type="InterPro" id="IPR012223">
    <property type="entry name" value="TEII"/>
</dbReference>
<dbReference type="SUPFAM" id="SSF53474">
    <property type="entry name" value="alpha/beta-Hydrolases"/>
    <property type="match status" value="1"/>
</dbReference>
<dbReference type="GO" id="GO:0008610">
    <property type="term" value="P:lipid biosynthetic process"/>
    <property type="evidence" value="ECO:0007669"/>
    <property type="project" value="TreeGrafter"/>
</dbReference>
<comment type="similarity">
    <text evidence="1">Belongs to the thioesterase family.</text>
</comment>
<dbReference type="AlphaFoldDB" id="A0A516R236"/>
<proteinExistence type="inferred from homology"/>
<sequence length="251" mass="27650">MAATGSAWVRRFHPAPTAGDRVVCFPHAGGSATYYFPFSAALCEAADVLAVQYPGRQDRLQEPCITDISTLADQLTDELARWADRPLTFFGHSMGATVAFEVARRLEARGVILRGLFASGRRAPSRQREEHVHLRDDQGLVEELRRLSGTDSELLADEAVLTMVLPAMRGDYRAIETYRYRPGPPLNCPVLALTGDSDPLVEVAEARAWAQHTVAPFRLRVFPGGHFFLGDHTESVVREITDHLGATTPGR</sequence>
<protein>
    <submittedName>
        <fullName evidence="4">Thioesterase</fullName>
    </submittedName>
</protein>
<organism evidence="4 5">
    <name type="scientific">Streptomyces spectabilis</name>
    <dbReference type="NCBI Taxonomy" id="68270"/>
    <lineage>
        <taxon>Bacteria</taxon>
        <taxon>Bacillati</taxon>
        <taxon>Actinomycetota</taxon>
        <taxon>Actinomycetes</taxon>
        <taxon>Kitasatosporales</taxon>
        <taxon>Streptomycetaceae</taxon>
        <taxon>Streptomyces</taxon>
    </lineage>
</organism>
<feature type="domain" description="Thioesterase TesA-like" evidence="3">
    <location>
        <begin position="23"/>
        <end position="244"/>
    </location>
</feature>
<reference evidence="4 5" key="1">
    <citation type="journal article" date="2019" name="J. Ind. Microbiol. Biotechnol.">
        <title>The complete genomic sequence of Streptomyces spectabilis NRRL-2792 and identification of secondary metabolite biosynthetic gene clusters.</title>
        <authorList>
            <person name="Sinha A."/>
            <person name="Phillips-Salemka S."/>
            <person name="Niraula T.A."/>
            <person name="Short K.A."/>
            <person name="Niraula N.P."/>
        </authorList>
    </citation>
    <scope>NUCLEOTIDE SEQUENCE [LARGE SCALE GENOMIC DNA]</scope>
    <source>
        <strain evidence="4 5">NRRL 2792</strain>
    </source>
</reference>
<dbReference type="InterPro" id="IPR029058">
    <property type="entry name" value="AB_hydrolase_fold"/>
</dbReference>
<accession>A0A516R236</accession>
<evidence type="ECO:0000256" key="1">
    <source>
        <dbReference type="ARBA" id="ARBA00007169"/>
    </source>
</evidence>
<evidence type="ECO:0000259" key="3">
    <source>
        <dbReference type="SMART" id="SM00824"/>
    </source>
</evidence>